<feature type="compositionally biased region" description="Low complexity" evidence="1">
    <location>
        <begin position="18"/>
        <end position="27"/>
    </location>
</feature>
<evidence type="ECO:0000313" key="4">
    <source>
        <dbReference type="Proteomes" id="UP001499987"/>
    </source>
</evidence>
<keyword evidence="2" id="KW-0472">Membrane</keyword>
<organism evidence="3 4">
    <name type="scientific">Kitasatospora arboriphila</name>
    <dbReference type="NCBI Taxonomy" id="258052"/>
    <lineage>
        <taxon>Bacteria</taxon>
        <taxon>Bacillati</taxon>
        <taxon>Actinomycetota</taxon>
        <taxon>Actinomycetes</taxon>
        <taxon>Kitasatosporales</taxon>
        <taxon>Streptomycetaceae</taxon>
        <taxon>Kitasatospora</taxon>
    </lineage>
</organism>
<accession>A0ABN1TKQ6</accession>
<feature type="region of interest" description="Disordered" evidence="1">
    <location>
        <begin position="1"/>
        <end position="27"/>
    </location>
</feature>
<evidence type="ECO:0000256" key="1">
    <source>
        <dbReference type="SAM" id="MobiDB-lite"/>
    </source>
</evidence>
<feature type="compositionally biased region" description="Pro residues" evidence="1">
    <location>
        <begin position="7"/>
        <end position="17"/>
    </location>
</feature>
<dbReference type="RefSeq" id="WP_344624365.1">
    <property type="nucleotide sequence ID" value="NZ_BAAALD010000028.1"/>
</dbReference>
<dbReference type="EMBL" id="BAAALD010000028">
    <property type="protein sequence ID" value="GAA1086712.1"/>
    <property type="molecule type" value="Genomic_DNA"/>
</dbReference>
<feature type="compositionally biased region" description="Low complexity" evidence="1">
    <location>
        <begin position="152"/>
        <end position="186"/>
    </location>
</feature>
<reference evidence="3 4" key="1">
    <citation type="journal article" date="2019" name="Int. J. Syst. Evol. Microbiol.">
        <title>The Global Catalogue of Microorganisms (GCM) 10K type strain sequencing project: providing services to taxonomists for standard genome sequencing and annotation.</title>
        <authorList>
            <consortium name="The Broad Institute Genomics Platform"/>
            <consortium name="The Broad Institute Genome Sequencing Center for Infectious Disease"/>
            <person name="Wu L."/>
            <person name="Ma J."/>
        </authorList>
    </citation>
    <scope>NUCLEOTIDE SEQUENCE [LARGE SCALE GENOMIC DNA]</scope>
    <source>
        <strain evidence="3 4">JCM 13002</strain>
    </source>
</reference>
<evidence type="ECO:0000256" key="2">
    <source>
        <dbReference type="SAM" id="Phobius"/>
    </source>
</evidence>
<comment type="caution">
    <text evidence="3">The sequence shown here is derived from an EMBL/GenBank/DDBJ whole genome shotgun (WGS) entry which is preliminary data.</text>
</comment>
<sequence length="339" mass="33886">MTDTTAPVPPAPEPAPEAPTTENPTTEMTAVEASVAGTPAPGDAWGRAPELLESAGADRPRSRATLLRWGAAALVLLLSGTGAALAVAAPDRTDIPGLATPNDGRYAFPPLTLPPLPSGKPAPDDAASYGRHFADLRGLLLPLPEGAVPERPAAGAPAPAAPASGAPASGAPSPGTSASSAPSAGAPSAGAAGGVSFVACADYTAGNAAKARLDAGMTEFACRAATRRTWTAADGTRTDIWLFRFGSRGEASGMLAELGSSLPAGVPELGFSDVEVDPSLGVATLSVRASEEKAKGQPTARAAFLAQGDVAVSIVMTNPAGVPLQAYRQVTLLQSQMLR</sequence>
<proteinExistence type="predicted"/>
<evidence type="ECO:0000313" key="3">
    <source>
        <dbReference type="EMBL" id="GAA1086712.1"/>
    </source>
</evidence>
<protein>
    <submittedName>
        <fullName evidence="3">Uncharacterized protein</fullName>
    </submittedName>
</protein>
<feature type="transmembrane region" description="Helical" evidence="2">
    <location>
        <begin position="69"/>
        <end position="89"/>
    </location>
</feature>
<keyword evidence="4" id="KW-1185">Reference proteome</keyword>
<keyword evidence="2" id="KW-1133">Transmembrane helix</keyword>
<name>A0ABN1TKQ6_9ACTN</name>
<dbReference type="Proteomes" id="UP001499987">
    <property type="component" value="Unassembled WGS sequence"/>
</dbReference>
<keyword evidence="2" id="KW-0812">Transmembrane</keyword>
<gene>
    <name evidence="3" type="ORF">GCM10009663_32960</name>
</gene>
<feature type="region of interest" description="Disordered" evidence="1">
    <location>
        <begin position="145"/>
        <end position="186"/>
    </location>
</feature>